<evidence type="ECO:0000256" key="12">
    <source>
        <dbReference type="SAM" id="SignalP"/>
    </source>
</evidence>
<protein>
    <submittedName>
        <fullName evidence="15">TonB-dependent receptor</fullName>
    </submittedName>
</protein>
<keyword evidence="6 11" id="KW-0798">TonB box</keyword>
<evidence type="ECO:0000256" key="7">
    <source>
        <dbReference type="ARBA" id="ARBA00023136"/>
    </source>
</evidence>
<evidence type="ECO:0000256" key="6">
    <source>
        <dbReference type="ARBA" id="ARBA00023077"/>
    </source>
</evidence>
<dbReference type="Pfam" id="PF00593">
    <property type="entry name" value="TonB_dep_Rec_b-barrel"/>
    <property type="match status" value="1"/>
</dbReference>
<keyword evidence="7 9" id="KW-0472">Membrane</keyword>
<keyword evidence="8 9" id="KW-0998">Cell outer membrane</keyword>
<keyword evidence="5 12" id="KW-0732">Signal</keyword>
<feature type="domain" description="TonB-dependent receptor plug" evidence="14">
    <location>
        <begin position="114"/>
        <end position="224"/>
    </location>
</feature>
<dbReference type="InterPro" id="IPR000531">
    <property type="entry name" value="Beta-barrel_TonB"/>
</dbReference>
<dbReference type="InterPro" id="IPR039426">
    <property type="entry name" value="TonB-dep_rcpt-like"/>
</dbReference>
<organism evidence="15 16">
    <name type="scientific">Neokomagataea anthophila</name>
    <dbReference type="NCBI Taxonomy" id="2826925"/>
    <lineage>
        <taxon>Bacteria</taxon>
        <taxon>Pseudomonadati</taxon>
        <taxon>Pseudomonadota</taxon>
        <taxon>Alphaproteobacteria</taxon>
        <taxon>Acetobacterales</taxon>
        <taxon>Acetobacteraceae</taxon>
        <taxon>Neokomagataea</taxon>
    </lineage>
</organism>
<feature type="short sequence motif" description="TonB C-terminal box" evidence="10">
    <location>
        <begin position="949"/>
        <end position="966"/>
    </location>
</feature>
<sequence length="966" mass="104595">MVRCTARNISWKIWSYSLPLMTACAVSGGAMAQTVPQEGHVKKHAAARLKHHTALSSGNVRAVSVQPAERTVPIQALPVAMRAPVKSVDPEIEQIQVHAQRQASGAAALDEQRHSVGVSTVMSRQQIEQAPQTNLSDILTRMPGISAYSNMSGGQAATGETQYMSIRGLDSSYNAYTLNGERVAASDPATRAVSFDMLAPYGITSVKVSKSTSADMDGDAIGGAIDIRTPTAFDFTGSLTRISLQGQINDRASQIGVPFGGGTGQVELARRFGHDGRFGVYMTGYYSDKSVAASAVAPNKSLKATALGENGLPLTQVSAVSTSQMKYDIYTSRLRRYGGSLSLNYAGDHQDFYALGTYGAYNTKQEDNQVSLRGNTGLYGADGQYQSPTATRGQYFETNDSNQMMTTQKIGGETRLDRWTIDYDLFNSYSVLASPDQVEGSMYGPFYATGPFKFNVSNTTLPRVSGPATGVSQLLNQDIDKFYKTQGRDAQSIADMYGVHADANYRFKSDILKSIAFGVKVSETDRQSYAHPFFHSDNNFVYNGPFFGGPKYTSSNPGGPIISNIPGQQVDVFGGAAGPLRLLSRDWVRATTVPYKYQNDPNGAGIYTKNDWNANTSTGTERIYAGYVALNLQAGPVDIHPGFRYEWTDFGGTHWQNNGNGTGNVARMHQSYGTPLPYLNINWRPTSMSVLRFGVRRAFTRPAFGLVNGATTISLDSQTNAIQSVSMPNPNLRPTSATVFDFSGELYNHHEGVVSAAVYYKRIQKYVFMSVSGTSNSTSLGGVVPTGSYTDGNTQFSMPNNGGNATLEGLELNAQQRLTFLPGWLSGFGVNGNITLQHSNAQSGLKGHPDTALPRAPEMMYNLGVFYNRGPAKFNLNYNYVGTQLLGLNSSLPDYYLQPTQRLDMSAQYALGHGMTATVAMQNLLNTPAFWETAGKGKSFMAYDGSANGSFVQTGRMYLFGLNGSF</sequence>
<dbReference type="InterPro" id="IPR037066">
    <property type="entry name" value="Plug_dom_sf"/>
</dbReference>
<dbReference type="PANTHER" id="PTHR40980">
    <property type="entry name" value="PLUG DOMAIN-CONTAINING PROTEIN"/>
    <property type="match status" value="1"/>
</dbReference>
<dbReference type="PANTHER" id="PTHR40980:SF4">
    <property type="entry name" value="TONB-DEPENDENT RECEPTOR-LIKE BETA-BARREL DOMAIN-CONTAINING PROTEIN"/>
    <property type="match status" value="1"/>
</dbReference>
<dbReference type="Gene3D" id="2.40.170.20">
    <property type="entry name" value="TonB-dependent receptor, beta-barrel domain"/>
    <property type="match status" value="1"/>
</dbReference>
<proteinExistence type="inferred from homology"/>
<evidence type="ECO:0000256" key="11">
    <source>
        <dbReference type="RuleBase" id="RU003357"/>
    </source>
</evidence>
<comment type="subcellular location">
    <subcellularLocation>
        <location evidence="1 9">Cell outer membrane</location>
        <topology evidence="1 9">Multi-pass membrane protein</topology>
    </subcellularLocation>
</comment>
<dbReference type="NCBIfam" id="TIGR01782">
    <property type="entry name" value="TonB-Xanth-Caul"/>
    <property type="match status" value="1"/>
</dbReference>
<name>A0ABS5E8D1_9PROT</name>
<dbReference type="PROSITE" id="PS01156">
    <property type="entry name" value="TONB_DEPENDENT_REC_2"/>
    <property type="match status" value="1"/>
</dbReference>
<evidence type="ECO:0000256" key="4">
    <source>
        <dbReference type="ARBA" id="ARBA00022692"/>
    </source>
</evidence>
<feature type="chain" id="PRO_5046739089" evidence="12">
    <location>
        <begin position="33"/>
        <end position="966"/>
    </location>
</feature>
<keyword evidence="4 9" id="KW-0812">Transmembrane</keyword>
<dbReference type="PROSITE" id="PS52016">
    <property type="entry name" value="TONB_DEPENDENT_REC_3"/>
    <property type="match status" value="1"/>
</dbReference>
<dbReference type="RefSeq" id="WP_211682337.1">
    <property type="nucleotide sequence ID" value="NZ_JAGRQH010000006.1"/>
</dbReference>
<keyword evidence="15" id="KW-0675">Receptor</keyword>
<dbReference type="InterPro" id="IPR012910">
    <property type="entry name" value="Plug_dom"/>
</dbReference>
<accession>A0ABS5E8D1</accession>
<comment type="similarity">
    <text evidence="9 11">Belongs to the TonB-dependent receptor family.</text>
</comment>
<dbReference type="Proteomes" id="UP000677812">
    <property type="component" value="Unassembled WGS sequence"/>
</dbReference>
<dbReference type="SUPFAM" id="SSF56935">
    <property type="entry name" value="Porins"/>
    <property type="match status" value="1"/>
</dbReference>
<feature type="signal peptide" evidence="12">
    <location>
        <begin position="1"/>
        <end position="32"/>
    </location>
</feature>
<evidence type="ECO:0000256" key="2">
    <source>
        <dbReference type="ARBA" id="ARBA00022448"/>
    </source>
</evidence>
<feature type="domain" description="TonB-dependent receptor-like beta-barrel" evidence="13">
    <location>
        <begin position="460"/>
        <end position="924"/>
    </location>
</feature>
<dbReference type="Gene3D" id="2.170.130.10">
    <property type="entry name" value="TonB-dependent receptor, plug domain"/>
    <property type="match status" value="1"/>
</dbReference>
<evidence type="ECO:0000256" key="9">
    <source>
        <dbReference type="PROSITE-ProRule" id="PRU01360"/>
    </source>
</evidence>
<evidence type="ECO:0000256" key="3">
    <source>
        <dbReference type="ARBA" id="ARBA00022452"/>
    </source>
</evidence>
<dbReference type="PROSITE" id="PS51257">
    <property type="entry name" value="PROKAR_LIPOPROTEIN"/>
    <property type="match status" value="1"/>
</dbReference>
<evidence type="ECO:0000256" key="8">
    <source>
        <dbReference type="ARBA" id="ARBA00023237"/>
    </source>
</evidence>
<evidence type="ECO:0000259" key="13">
    <source>
        <dbReference type="Pfam" id="PF00593"/>
    </source>
</evidence>
<keyword evidence="16" id="KW-1185">Reference proteome</keyword>
<keyword evidence="2 9" id="KW-0813">Transport</keyword>
<dbReference type="InterPro" id="IPR010104">
    <property type="entry name" value="TonB_rcpt_bac"/>
</dbReference>
<dbReference type="InterPro" id="IPR010917">
    <property type="entry name" value="TonB_rcpt_CS"/>
</dbReference>
<reference evidence="15 16" key="1">
    <citation type="submission" date="2021-04" db="EMBL/GenBank/DDBJ databases">
        <title>The complete genome sequence of Neokomagataea sp. TBRC 2177.</title>
        <authorList>
            <person name="Charoenyingcharoen P."/>
            <person name="Yukphan P."/>
        </authorList>
    </citation>
    <scope>NUCLEOTIDE SEQUENCE [LARGE SCALE GENOMIC DNA]</scope>
    <source>
        <strain evidence="15 16">TBRC 2177</strain>
    </source>
</reference>
<evidence type="ECO:0000313" key="15">
    <source>
        <dbReference type="EMBL" id="MBR0560172.1"/>
    </source>
</evidence>
<keyword evidence="3 9" id="KW-1134">Transmembrane beta strand</keyword>
<gene>
    <name evidence="15" type="ORF">KB213_08925</name>
</gene>
<evidence type="ECO:0000256" key="10">
    <source>
        <dbReference type="PROSITE-ProRule" id="PRU10144"/>
    </source>
</evidence>
<evidence type="ECO:0000256" key="5">
    <source>
        <dbReference type="ARBA" id="ARBA00022729"/>
    </source>
</evidence>
<dbReference type="Pfam" id="PF07715">
    <property type="entry name" value="Plug"/>
    <property type="match status" value="1"/>
</dbReference>
<dbReference type="InterPro" id="IPR036942">
    <property type="entry name" value="Beta-barrel_TonB_sf"/>
</dbReference>
<evidence type="ECO:0000256" key="1">
    <source>
        <dbReference type="ARBA" id="ARBA00004571"/>
    </source>
</evidence>
<evidence type="ECO:0000313" key="16">
    <source>
        <dbReference type="Proteomes" id="UP000677812"/>
    </source>
</evidence>
<dbReference type="EMBL" id="JAGRQH010000006">
    <property type="protein sequence ID" value="MBR0560172.1"/>
    <property type="molecule type" value="Genomic_DNA"/>
</dbReference>
<evidence type="ECO:0000259" key="14">
    <source>
        <dbReference type="Pfam" id="PF07715"/>
    </source>
</evidence>
<comment type="caution">
    <text evidence="15">The sequence shown here is derived from an EMBL/GenBank/DDBJ whole genome shotgun (WGS) entry which is preliminary data.</text>
</comment>